<dbReference type="InterPro" id="IPR003594">
    <property type="entry name" value="HATPase_dom"/>
</dbReference>
<keyword evidence="16 18" id="KW-0472">Membrane</keyword>
<dbReference type="SUPFAM" id="SSF55785">
    <property type="entry name" value="PYP-like sensor domain (PAS domain)"/>
    <property type="match status" value="1"/>
</dbReference>
<evidence type="ECO:0000256" key="13">
    <source>
        <dbReference type="ARBA" id="ARBA00022840"/>
    </source>
</evidence>
<dbReference type="SUPFAM" id="SSF55874">
    <property type="entry name" value="ATPase domain of HSP90 chaperone/DNA topoisomerase II/histidine kinase"/>
    <property type="match status" value="1"/>
</dbReference>
<dbReference type="InterPro" id="IPR036890">
    <property type="entry name" value="HATPase_C_sf"/>
</dbReference>
<dbReference type="Gene3D" id="1.10.287.130">
    <property type="match status" value="1"/>
</dbReference>
<evidence type="ECO:0000256" key="14">
    <source>
        <dbReference type="ARBA" id="ARBA00022989"/>
    </source>
</evidence>
<dbReference type="InterPro" id="IPR005467">
    <property type="entry name" value="His_kinase_dom"/>
</dbReference>
<comment type="subcellular location">
    <subcellularLocation>
        <location evidence="2">Cell inner membrane</location>
        <topology evidence="2">Multi-pass membrane protein</topology>
    </subcellularLocation>
</comment>
<dbReference type="PROSITE" id="PS50109">
    <property type="entry name" value="HIS_KIN"/>
    <property type="match status" value="1"/>
</dbReference>
<protein>
    <recommendedName>
        <fullName evidence="4">Phosphate regulon sensor protein PhoR</fullName>
        <ecNumber evidence="3">2.7.13.3</ecNumber>
    </recommendedName>
</protein>
<dbReference type="Gene3D" id="3.30.450.20">
    <property type="entry name" value="PAS domain"/>
    <property type="match status" value="1"/>
</dbReference>
<evidence type="ECO:0000256" key="2">
    <source>
        <dbReference type="ARBA" id="ARBA00004429"/>
    </source>
</evidence>
<evidence type="ECO:0000256" key="16">
    <source>
        <dbReference type="ARBA" id="ARBA00023136"/>
    </source>
</evidence>
<evidence type="ECO:0000256" key="10">
    <source>
        <dbReference type="ARBA" id="ARBA00022692"/>
    </source>
</evidence>
<dbReference type="EC" id="2.7.13.3" evidence="3"/>
<dbReference type="CDD" id="cd00130">
    <property type="entry name" value="PAS"/>
    <property type="match status" value="1"/>
</dbReference>
<organism evidence="20 21">
    <name type="scientific">Niveibacterium umoris</name>
    <dbReference type="NCBI Taxonomy" id="1193620"/>
    <lineage>
        <taxon>Bacteria</taxon>
        <taxon>Pseudomonadati</taxon>
        <taxon>Pseudomonadota</taxon>
        <taxon>Betaproteobacteria</taxon>
        <taxon>Rhodocyclales</taxon>
        <taxon>Rhodocyclaceae</taxon>
        <taxon>Niveibacterium</taxon>
    </lineage>
</organism>
<evidence type="ECO:0000256" key="12">
    <source>
        <dbReference type="ARBA" id="ARBA00022777"/>
    </source>
</evidence>
<dbReference type="Gene3D" id="3.30.565.10">
    <property type="entry name" value="Histidine kinase-like ATPase, C-terminal domain"/>
    <property type="match status" value="1"/>
</dbReference>
<keyword evidence="15" id="KW-0902">Two-component regulatory system</keyword>
<reference evidence="20 21" key="1">
    <citation type="submission" date="2020-08" db="EMBL/GenBank/DDBJ databases">
        <title>Genomic Encyclopedia of Type Strains, Phase IV (KMG-IV): sequencing the most valuable type-strain genomes for metagenomic binning, comparative biology and taxonomic classification.</title>
        <authorList>
            <person name="Goeker M."/>
        </authorList>
    </citation>
    <scope>NUCLEOTIDE SEQUENCE [LARGE SCALE GENOMIC DNA]</scope>
    <source>
        <strain evidence="20 21">DSM 106739</strain>
    </source>
</reference>
<proteinExistence type="predicted"/>
<comment type="catalytic activity">
    <reaction evidence="1">
        <text>ATP + protein L-histidine = ADP + protein N-phospho-L-histidine.</text>
        <dbReference type="EC" id="2.7.13.3"/>
    </reaction>
</comment>
<keyword evidence="6" id="KW-1003">Cell membrane</keyword>
<dbReference type="Proteomes" id="UP000561045">
    <property type="component" value="Unassembled WGS sequence"/>
</dbReference>
<evidence type="ECO:0000259" key="19">
    <source>
        <dbReference type="PROSITE" id="PS50109"/>
    </source>
</evidence>
<dbReference type="InterPro" id="IPR035965">
    <property type="entry name" value="PAS-like_dom_sf"/>
</dbReference>
<dbReference type="GO" id="GO:0016036">
    <property type="term" value="P:cellular response to phosphate starvation"/>
    <property type="evidence" value="ECO:0007669"/>
    <property type="project" value="TreeGrafter"/>
</dbReference>
<dbReference type="PRINTS" id="PR00344">
    <property type="entry name" value="BCTRLSENSOR"/>
</dbReference>
<keyword evidence="9 20" id="KW-0808">Transferase</keyword>
<dbReference type="FunFam" id="1.10.287.130:FF:000001">
    <property type="entry name" value="Two-component sensor histidine kinase"/>
    <property type="match status" value="1"/>
</dbReference>
<dbReference type="InterPro" id="IPR000014">
    <property type="entry name" value="PAS"/>
</dbReference>
<dbReference type="SMART" id="SM00091">
    <property type="entry name" value="PAS"/>
    <property type="match status" value="1"/>
</dbReference>
<evidence type="ECO:0000256" key="6">
    <source>
        <dbReference type="ARBA" id="ARBA00022475"/>
    </source>
</evidence>
<evidence type="ECO:0000256" key="5">
    <source>
        <dbReference type="ARBA" id="ARBA00022448"/>
    </source>
</evidence>
<name>A0A840BMU1_9RHOO</name>
<dbReference type="GO" id="GO:0006817">
    <property type="term" value="P:phosphate ion transport"/>
    <property type="evidence" value="ECO:0007669"/>
    <property type="project" value="UniProtKB-KW"/>
</dbReference>
<dbReference type="InterPro" id="IPR014310">
    <property type="entry name" value="Sig_transdc_His_kinase_PhoR"/>
</dbReference>
<dbReference type="InterPro" id="IPR003661">
    <property type="entry name" value="HisK_dim/P_dom"/>
</dbReference>
<dbReference type="Pfam" id="PF11808">
    <property type="entry name" value="PhoR"/>
    <property type="match status" value="1"/>
</dbReference>
<accession>A0A840BMU1</accession>
<keyword evidence="14 18" id="KW-1133">Transmembrane helix</keyword>
<keyword evidence="10 18" id="KW-0812">Transmembrane</keyword>
<dbReference type="SMART" id="SM00387">
    <property type="entry name" value="HATPase_c"/>
    <property type="match status" value="1"/>
</dbReference>
<evidence type="ECO:0000313" key="21">
    <source>
        <dbReference type="Proteomes" id="UP000561045"/>
    </source>
</evidence>
<dbReference type="SMART" id="SM00388">
    <property type="entry name" value="HisKA"/>
    <property type="match status" value="1"/>
</dbReference>
<evidence type="ECO:0000256" key="4">
    <source>
        <dbReference type="ARBA" id="ARBA00019665"/>
    </source>
</evidence>
<comment type="function">
    <text evidence="17">Member of the two-component regulatory system PhoR/PhoB involved in the phosphate regulon genes expression. PhoR may function as a membrane-associated protein kinase that phosphorylates PhoB in response to environmental signals.</text>
</comment>
<evidence type="ECO:0000256" key="1">
    <source>
        <dbReference type="ARBA" id="ARBA00000085"/>
    </source>
</evidence>
<dbReference type="Pfam" id="PF00512">
    <property type="entry name" value="HisKA"/>
    <property type="match status" value="1"/>
</dbReference>
<dbReference type="AlphaFoldDB" id="A0A840BMU1"/>
<dbReference type="PANTHER" id="PTHR45453:SF1">
    <property type="entry name" value="PHOSPHATE REGULON SENSOR PROTEIN PHOR"/>
    <property type="match status" value="1"/>
</dbReference>
<evidence type="ECO:0000256" key="7">
    <source>
        <dbReference type="ARBA" id="ARBA00022553"/>
    </source>
</evidence>
<comment type="caution">
    <text evidence="20">The sequence shown here is derived from an EMBL/GenBank/DDBJ whole genome shotgun (WGS) entry which is preliminary data.</text>
</comment>
<dbReference type="GO" id="GO:0004721">
    <property type="term" value="F:phosphoprotein phosphatase activity"/>
    <property type="evidence" value="ECO:0007669"/>
    <property type="project" value="InterPro"/>
</dbReference>
<dbReference type="EMBL" id="JACIET010000002">
    <property type="protein sequence ID" value="MBB4013854.1"/>
    <property type="molecule type" value="Genomic_DNA"/>
</dbReference>
<dbReference type="NCBIfam" id="TIGR02966">
    <property type="entry name" value="phoR_proteo"/>
    <property type="match status" value="1"/>
</dbReference>
<dbReference type="Pfam" id="PF02518">
    <property type="entry name" value="HATPase_c"/>
    <property type="match status" value="1"/>
</dbReference>
<evidence type="ECO:0000256" key="8">
    <source>
        <dbReference type="ARBA" id="ARBA00022592"/>
    </source>
</evidence>
<feature type="domain" description="Histidine kinase" evidence="19">
    <location>
        <begin position="215"/>
        <end position="433"/>
    </location>
</feature>
<dbReference type="FunFam" id="3.30.565.10:FF:000006">
    <property type="entry name" value="Sensor histidine kinase WalK"/>
    <property type="match status" value="1"/>
</dbReference>
<gene>
    <name evidence="20" type="ORF">GGR36_003200</name>
</gene>
<dbReference type="InterPro" id="IPR021766">
    <property type="entry name" value="PhoR_N"/>
</dbReference>
<evidence type="ECO:0000256" key="17">
    <source>
        <dbReference type="ARBA" id="ARBA00025207"/>
    </source>
</evidence>
<feature type="transmembrane region" description="Helical" evidence="18">
    <location>
        <begin position="7"/>
        <end position="26"/>
    </location>
</feature>
<dbReference type="SUPFAM" id="SSF47384">
    <property type="entry name" value="Homodimeric domain of signal transducing histidine kinase"/>
    <property type="match status" value="1"/>
</dbReference>
<keyword evidence="11" id="KW-0547">Nucleotide-binding</keyword>
<keyword evidence="12 20" id="KW-0418">Kinase</keyword>
<keyword evidence="21" id="KW-1185">Reference proteome</keyword>
<dbReference type="GO" id="GO:0000155">
    <property type="term" value="F:phosphorelay sensor kinase activity"/>
    <property type="evidence" value="ECO:0007669"/>
    <property type="project" value="InterPro"/>
</dbReference>
<sequence length="440" mass="48324">MRPAGYVWGGFSGALIAFLVIALIFWPLLGGTAALAVFSLQLGALFLYHIRCLKKLVLWSREPIGAPLPQAFGVWDYVYADLARRARVSLDQRDRLAQALARFREATTAMPSGVILLSAEHFIEWINPAAAQHFGLEGARDVGKPLTNLVRQPDFVAYLTGTRTAEPLTCRLSRQAGTVLSIQIVPFGEDQSMVLSRDVTQFEKLETMRRDFVANVSHELKTPLTVVSGFLETLDDLIDELPPEDVRRYLHLASEQADRMQHLVEDLLQLAALETSAAASYDETVQMASLLNTILEEGRALSSGRHEITLDFDGPANLRGSRKEIHSAMLNLVSNAVRYTPAGGRIDLRWNVAAGGGARFAVTDTGLGIEPQHIPRLTERFYRVDRGRSRESGGTGLGLAIVKHALSRHQATLQIESRPGHGSTFAAAFPAERIARPTDA</sequence>
<dbReference type="CDD" id="cd00082">
    <property type="entry name" value="HisKA"/>
    <property type="match status" value="1"/>
</dbReference>
<dbReference type="RefSeq" id="WP_183635770.1">
    <property type="nucleotide sequence ID" value="NZ_BAABLE010000005.1"/>
</dbReference>
<dbReference type="Pfam" id="PF13188">
    <property type="entry name" value="PAS_8"/>
    <property type="match status" value="1"/>
</dbReference>
<evidence type="ECO:0000256" key="9">
    <source>
        <dbReference type="ARBA" id="ARBA00022679"/>
    </source>
</evidence>
<dbReference type="PANTHER" id="PTHR45453">
    <property type="entry name" value="PHOSPHATE REGULON SENSOR PROTEIN PHOR"/>
    <property type="match status" value="1"/>
</dbReference>
<evidence type="ECO:0000313" key="20">
    <source>
        <dbReference type="EMBL" id="MBB4013854.1"/>
    </source>
</evidence>
<evidence type="ECO:0000256" key="11">
    <source>
        <dbReference type="ARBA" id="ARBA00022741"/>
    </source>
</evidence>
<feature type="transmembrane region" description="Helical" evidence="18">
    <location>
        <begin position="32"/>
        <end position="50"/>
    </location>
</feature>
<dbReference type="GO" id="GO:0005524">
    <property type="term" value="F:ATP binding"/>
    <property type="evidence" value="ECO:0007669"/>
    <property type="project" value="UniProtKB-KW"/>
</dbReference>
<keyword evidence="13" id="KW-0067">ATP-binding</keyword>
<dbReference type="GO" id="GO:0005886">
    <property type="term" value="C:plasma membrane"/>
    <property type="evidence" value="ECO:0007669"/>
    <property type="project" value="UniProtKB-SubCell"/>
</dbReference>
<dbReference type="InterPro" id="IPR036097">
    <property type="entry name" value="HisK_dim/P_sf"/>
</dbReference>
<evidence type="ECO:0000256" key="18">
    <source>
        <dbReference type="SAM" id="Phobius"/>
    </source>
</evidence>
<keyword evidence="8" id="KW-0592">Phosphate transport</keyword>
<keyword evidence="7" id="KW-0597">Phosphoprotein</keyword>
<evidence type="ECO:0000256" key="15">
    <source>
        <dbReference type="ARBA" id="ARBA00023012"/>
    </source>
</evidence>
<dbReference type="InterPro" id="IPR050351">
    <property type="entry name" value="BphY/WalK/GraS-like"/>
</dbReference>
<keyword evidence="5" id="KW-0813">Transport</keyword>
<dbReference type="InterPro" id="IPR004358">
    <property type="entry name" value="Sig_transdc_His_kin-like_C"/>
</dbReference>
<evidence type="ECO:0000256" key="3">
    <source>
        <dbReference type="ARBA" id="ARBA00012438"/>
    </source>
</evidence>